<gene>
    <name evidence="1" type="ORF">ACFSYJ_13330</name>
</gene>
<dbReference type="RefSeq" id="WP_345397056.1">
    <property type="nucleotide sequence ID" value="NZ_BAABHG010000008.1"/>
</dbReference>
<comment type="caution">
    <text evidence="1">The sequence shown here is derived from an EMBL/GenBank/DDBJ whole genome shotgun (WGS) entry which is preliminary data.</text>
</comment>
<name>A0ABW5GHL6_9PSEU</name>
<dbReference type="Proteomes" id="UP001597419">
    <property type="component" value="Unassembled WGS sequence"/>
</dbReference>
<reference evidence="2" key="1">
    <citation type="journal article" date="2019" name="Int. J. Syst. Evol. Microbiol.">
        <title>The Global Catalogue of Microorganisms (GCM) 10K type strain sequencing project: providing services to taxonomists for standard genome sequencing and annotation.</title>
        <authorList>
            <consortium name="The Broad Institute Genomics Platform"/>
            <consortium name="The Broad Institute Genome Sequencing Center for Infectious Disease"/>
            <person name="Wu L."/>
            <person name="Ma J."/>
        </authorList>
    </citation>
    <scope>NUCLEOTIDE SEQUENCE [LARGE SCALE GENOMIC DNA]</scope>
    <source>
        <strain evidence="2">CGMCC 4.7643</strain>
    </source>
</reference>
<proteinExistence type="predicted"/>
<evidence type="ECO:0000313" key="2">
    <source>
        <dbReference type="Proteomes" id="UP001597419"/>
    </source>
</evidence>
<evidence type="ECO:0000313" key="1">
    <source>
        <dbReference type="EMBL" id="MFD2459589.1"/>
    </source>
</evidence>
<accession>A0ABW5GHL6</accession>
<protein>
    <submittedName>
        <fullName evidence="1">DUF2000 domain-containing protein</fullName>
    </submittedName>
</protein>
<dbReference type="Gene3D" id="3.40.1490.10">
    <property type="entry name" value="Bit1"/>
    <property type="match status" value="1"/>
</dbReference>
<dbReference type="EMBL" id="JBHUKU010000006">
    <property type="protein sequence ID" value="MFD2459589.1"/>
    <property type="molecule type" value="Genomic_DNA"/>
</dbReference>
<keyword evidence="2" id="KW-1185">Reference proteome</keyword>
<dbReference type="Pfam" id="PF09391">
    <property type="entry name" value="DUF2000"/>
    <property type="match status" value="1"/>
</dbReference>
<dbReference type="SUPFAM" id="SSF102462">
    <property type="entry name" value="Peptidyl-tRNA hydrolase II"/>
    <property type="match status" value="1"/>
</dbReference>
<dbReference type="InterPro" id="IPR018988">
    <property type="entry name" value="DUF2000"/>
</dbReference>
<organism evidence="1 2">
    <name type="scientific">Amycolatopsis samaneae</name>
    <dbReference type="NCBI Taxonomy" id="664691"/>
    <lineage>
        <taxon>Bacteria</taxon>
        <taxon>Bacillati</taxon>
        <taxon>Actinomycetota</taxon>
        <taxon>Actinomycetes</taxon>
        <taxon>Pseudonocardiales</taxon>
        <taxon>Pseudonocardiaceae</taxon>
        <taxon>Amycolatopsis</taxon>
    </lineage>
</organism>
<dbReference type="InterPro" id="IPR023476">
    <property type="entry name" value="Pep_tRNA_hydro_II_dom_sf"/>
</dbReference>
<sequence>MSEPIRFPTKIAVLLRDDLASWQRLNVTAFLVSGIAHATPEILGEPYEDGDDTGYLPMFGQPVLVFAGTADVLAAARQRALGRGLRISIFTDELFHTGNDRDNRAAVRAVPGEKLALAGLAVHGPKNAVDKILKGTTLHR</sequence>